<dbReference type="AlphaFoldDB" id="A0A2N5SNK9"/>
<sequence length="547" mass="60227">MDGQAQFQFQQTDMALVSGEEVERLIAGLKTTPSWTDQADTAAVSQWIVRGWAHLGAHRDRLDLGLAQPDSPVGAPNRLATVWARLTRDLVSAGPTKYQDALRPAIAHIVKLLWFTSAVARLDHPHFKALNQSSLQALSNLNTLNPRAIEHTWPLLMDCDARQSILPRLLYTRNNRVLLPVGVLVLNCVHGDRGRIDSLTDTPLGRDVMRMLLERLDALLDDQTEMVFEVIVKLVREIVALEPATEGPKLYHSQATPSQVLSPGQLAVLKVLDSLALPPSSAFLLAEFARLAPRLDSAWQGFVLLIHLLVSRIEIFIAAAPSSGHKDALEEDAMDDPHVEEVVRTSIRILKEVSDQRSQLMSGHDPSRATSSRPEPEGEDKKRSINQILSGLVKLITHLIELKNSAAASAGHPDSRGAAFIQDLVRTMDGFPVILSFTKFDVDFPYLREHAIVLLKYLLKNNPDNQAVIRDLEPLNAVPTPTTRTVELQPGRAESESGSPLDKHGVVDSSGSLGGYVSLATSHTSRDQRRSFEGNPNKPCYDNCDGK</sequence>
<protein>
    <recommendedName>
        <fullName evidence="5">Ataxin-10 homolog</fullName>
    </recommendedName>
</protein>
<comment type="function">
    <text evidence="4">May play a role in the regulation of cytokinesis.</text>
</comment>
<keyword evidence="9" id="KW-1185">Reference proteome</keyword>
<keyword evidence="2" id="KW-0132">Cell division</keyword>
<feature type="domain" description="Ataxin-10" evidence="7">
    <location>
        <begin position="421"/>
        <end position="486"/>
    </location>
</feature>
<dbReference type="InterPro" id="IPR019156">
    <property type="entry name" value="Ataxin-10_domain"/>
</dbReference>
<proteinExistence type="inferred from homology"/>
<evidence type="ECO:0000313" key="8">
    <source>
        <dbReference type="EMBL" id="PLW14804.1"/>
    </source>
</evidence>
<evidence type="ECO:0000313" key="9">
    <source>
        <dbReference type="Proteomes" id="UP000235388"/>
    </source>
</evidence>
<dbReference type="PANTHER" id="PTHR13255">
    <property type="entry name" value="ATAXIN-10"/>
    <property type="match status" value="1"/>
</dbReference>
<comment type="similarity">
    <text evidence="1">Belongs to the ataxin-10 family.</text>
</comment>
<comment type="caution">
    <text evidence="8">The sequence shown here is derived from an EMBL/GenBank/DDBJ whole genome shotgun (WGS) entry which is preliminary data.</text>
</comment>
<keyword evidence="3" id="KW-0131">Cell cycle</keyword>
<gene>
    <name evidence="8" type="ORF">PCANC_18897</name>
</gene>
<accession>A0A2N5SNK9</accession>
<reference evidence="8 9" key="1">
    <citation type="submission" date="2017-11" db="EMBL/GenBank/DDBJ databases">
        <title>De novo assembly and phasing of dikaryotic genomes from two isolates of Puccinia coronata f. sp. avenae, the causal agent of oat crown rust.</title>
        <authorList>
            <person name="Miller M.E."/>
            <person name="Zhang Y."/>
            <person name="Omidvar V."/>
            <person name="Sperschneider J."/>
            <person name="Schwessinger B."/>
            <person name="Raley C."/>
            <person name="Palmer J.M."/>
            <person name="Garnica D."/>
            <person name="Upadhyaya N."/>
            <person name="Rathjen J."/>
            <person name="Taylor J.M."/>
            <person name="Park R.F."/>
            <person name="Dodds P.N."/>
            <person name="Hirsch C.D."/>
            <person name="Kianian S.F."/>
            <person name="Figueroa M."/>
        </authorList>
    </citation>
    <scope>NUCLEOTIDE SEQUENCE [LARGE SCALE GENOMIC DNA]</scope>
    <source>
        <strain evidence="8">12NC29</strain>
    </source>
</reference>
<name>A0A2N5SNK9_9BASI</name>
<dbReference type="GO" id="GO:0051301">
    <property type="term" value="P:cell division"/>
    <property type="evidence" value="ECO:0007669"/>
    <property type="project" value="UniProtKB-KW"/>
</dbReference>
<dbReference type="Pfam" id="PF09759">
    <property type="entry name" value="Atx10homo_assoc"/>
    <property type="match status" value="1"/>
</dbReference>
<evidence type="ECO:0000256" key="4">
    <source>
        <dbReference type="ARBA" id="ARBA00044746"/>
    </source>
</evidence>
<evidence type="ECO:0000256" key="6">
    <source>
        <dbReference type="SAM" id="MobiDB-lite"/>
    </source>
</evidence>
<evidence type="ECO:0000259" key="7">
    <source>
        <dbReference type="Pfam" id="PF09759"/>
    </source>
</evidence>
<organism evidence="8 9">
    <name type="scientific">Puccinia coronata f. sp. avenae</name>
    <dbReference type="NCBI Taxonomy" id="200324"/>
    <lineage>
        <taxon>Eukaryota</taxon>
        <taxon>Fungi</taxon>
        <taxon>Dikarya</taxon>
        <taxon>Basidiomycota</taxon>
        <taxon>Pucciniomycotina</taxon>
        <taxon>Pucciniomycetes</taxon>
        <taxon>Pucciniales</taxon>
        <taxon>Pucciniaceae</taxon>
        <taxon>Puccinia</taxon>
    </lineage>
</organism>
<dbReference type="InterPro" id="IPR051374">
    <property type="entry name" value="Ataxin-10/CTR86_families"/>
</dbReference>
<evidence type="ECO:0000256" key="3">
    <source>
        <dbReference type="ARBA" id="ARBA00023306"/>
    </source>
</evidence>
<evidence type="ECO:0000256" key="2">
    <source>
        <dbReference type="ARBA" id="ARBA00022618"/>
    </source>
</evidence>
<dbReference type="EMBL" id="PGCJ01000912">
    <property type="protein sequence ID" value="PLW14804.1"/>
    <property type="molecule type" value="Genomic_DNA"/>
</dbReference>
<evidence type="ECO:0000256" key="5">
    <source>
        <dbReference type="ARBA" id="ARBA00044801"/>
    </source>
</evidence>
<dbReference type="Proteomes" id="UP000235388">
    <property type="component" value="Unassembled WGS sequence"/>
</dbReference>
<dbReference type="OrthoDB" id="379794at2759"/>
<feature type="compositionally biased region" description="Basic and acidic residues" evidence="6">
    <location>
        <begin position="374"/>
        <end position="383"/>
    </location>
</feature>
<feature type="region of interest" description="Disordered" evidence="6">
    <location>
        <begin position="481"/>
        <end position="547"/>
    </location>
</feature>
<dbReference type="PANTHER" id="PTHR13255:SF0">
    <property type="entry name" value="ATAXIN-10"/>
    <property type="match status" value="1"/>
</dbReference>
<feature type="region of interest" description="Disordered" evidence="6">
    <location>
        <begin position="354"/>
        <end position="383"/>
    </location>
</feature>
<evidence type="ECO:0000256" key="1">
    <source>
        <dbReference type="ARBA" id="ARBA00008384"/>
    </source>
</evidence>
<dbReference type="GO" id="GO:0005829">
    <property type="term" value="C:cytosol"/>
    <property type="evidence" value="ECO:0007669"/>
    <property type="project" value="TreeGrafter"/>
</dbReference>